<dbReference type="Pfam" id="PF13149">
    <property type="entry name" value="Mfa_like_1"/>
    <property type="match status" value="1"/>
</dbReference>
<dbReference type="RefSeq" id="WP_118303392.1">
    <property type="nucleotide sequence ID" value="NZ_BMPA01000004.1"/>
</dbReference>
<dbReference type="EMBL" id="CP043839">
    <property type="protein sequence ID" value="WOF13384.1"/>
    <property type="molecule type" value="Genomic_DNA"/>
</dbReference>
<evidence type="ECO:0000313" key="3">
    <source>
        <dbReference type="EMBL" id="WOF13384.1"/>
    </source>
</evidence>
<evidence type="ECO:0000256" key="1">
    <source>
        <dbReference type="SAM" id="SignalP"/>
    </source>
</evidence>
<feature type="chain" id="PRO_5031466622" description="Fimbrillin family protein" evidence="1">
    <location>
        <begin position="23"/>
        <end position="455"/>
    </location>
</feature>
<name>A0A7X5YAN0_9BACT</name>
<evidence type="ECO:0000313" key="2">
    <source>
        <dbReference type="EMBL" id="NJC17673.1"/>
    </source>
</evidence>
<organism evidence="2 4">
    <name type="scientific">Butyricimonas paravirosa</name>
    <dbReference type="NCBI Taxonomy" id="1472417"/>
    <lineage>
        <taxon>Bacteria</taxon>
        <taxon>Pseudomonadati</taxon>
        <taxon>Bacteroidota</taxon>
        <taxon>Bacteroidia</taxon>
        <taxon>Bacteroidales</taxon>
        <taxon>Odoribacteraceae</taxon>
        <taxon>Butyricimonas</taxon>
    </lineage>
</organism>
<evidence type="ECO:0000313" key="5">
    <source>
        <dbReference type="Proteomes" id="UP001302374"/>
    </source>
</evidence>
<dbReference type="InterPro" id="IPR042278">
    <property type="entry name" value="Mfa-like_1_N"/>
</dbReference>
<gene>
    <name evidence="3" type="ORF">F1644_14425</name>
    <name evidence="2" type="ORF">GGR15_001288</name>
</gene>
<reference evidence="3 5" key="1">
    <citation type="submission" date="2019-09" db="EMBL/GenBank/DDBJ databases">
        <title>Butyricimonas paravirosa DSM 105722 (=214-4 = JCM 18677 = CCUG 65563).</title>
        <authorList>
            <person name="Le Roy T."/>
            <person name="Cani P.D."/>
        </authorList>
    </citation>
    <scope>NUCLEOTIDE SEQUENCE [LARGE SCALE GENOMIC DNA]</scope>
    <source>
        <strain evidence="3 5">DSM 105722</strain>
    </source>
</reference>
<reference evidence="2 4" key="2">
    <citation type="submission" date="2020-03" db="EMBL/GenBank/DDBJ databases">
        <title>Genomic Encyclopedia of Type Strains, Phase IV (KMG-IV): sequencing the most valuable type-strain genomes for metagenomic binning, comparative biology and taxonomic classification.</title>
        <authorList>
            <person name="Goeker M."/>
        </authorList>
    </citation>
    <scope>NUCLEOTIDE SEQUENCE [LARGE SCALE GENOMIC DNA]</scope>
    <source>
        <strain evidence="2 4">DSM 105722</strain>
    </source>
</reference>
<dbReference type="Proteomes" id="UP000576368">
    <property type="component" value="Unassembled WGS sequence"/>
</dbReference>
<protein>
    <recommendedName>
        <fullName evidence="6">Fimbrillin family protein</fullName>
    </recommendedName>
</protein>
<dbReference type="CDD" id="cd13120">
    <property type="entry name" value="BF2867_like_N"/>
    <property type="match status" value="1"/>
</dbReference>
<sequence length="455" mass="51118">MKNRYFKLFLMLVLAGCFVGCSDDDDDVIPEWLPVGTEPVFKGGIEVDVENTVFKREFEEGDMIGIFAVERDDHNRVAYPKAEGNYVNNARWVMRNGKWVPARERDSIHFAGKPLDIYAYYPYDVENVDPTRMEVVVPQEHRLDLLTARGVFSEDDSVELTFRHKFALLRARVLPNGIGAMPSDLMTARVYFVGKEGYLNLSVADPRNEMVFDYPEKCYTEVPQAEIPEGATYREFDVFVPVQTLVKGNRLFQFTQCGGVVNHVLEENLVMKGVMDMEILLQADIDTEHVYQVGDVYPSTGFPAGIVIKVTDGGKHGTIAALSGFSRTWGTKEITGATNEEDGRENHKAVEAYDPEWESHFPAFAACRELGEGWYLGAKQEYITLFNFYKENKTDVNALFRSWGMGSPSFGGLSSTENTANPKNYVWNISLPGSSVSISQVTKSATAKISPLCRF</sequence>
<dbReference type="EMBL" id="JAATLI010000004">
    <property type="protein sequence ID" value="NJC17673.1"/>
    <property type="molecule type" value="Genomic_DNA"/>
</dbReference>
<dbReference type="GeneID" id="86892510"/>
<dbReference type="Proteomes" id="UP001302374">
    <property type="component" value="Chromosome"/>
</dbReference>
<feature type="signal peptide" evidence="1">
    <location>
        <begin position="1"/>
        <end position="22"/>
    </location>
</feature>
<dbReference type="InterPro" id="IPR025049">
    <property type="entry name" value="Mfa-like_1"/>
</dbReference>
<keyword evidence="5" id="KW-1185">Reference proteome</keyword>
<dbReference type="AlphaFoldDB" id="A0A7X5YAN0"/>
<proteinExistence type="predicted"/>
<dbReference type="Gene3D" id="2.60.40.2620">
    <property type="entry name" value="Fimbrillin-like"/>
    <property type="match status" value="1"/>
</dbReference>
<evidence type="ECO:0000313" key="4">
    <source>
        <dbReference type="Proteomes" id="UP000576368"/>
    </source>
</evidence>
<evidence type="ECO:0008006" key="6">
    <source>
        <dbReference type="Google" id="ProtNLM"/>
    </source>
</evidence>
<accession>A0A7X5YAN0</accession>
<keyword evidence="1" id="KW-0732">Signal</keyword>